<dbReference type="AlphaFoldDB" id="A0A382F5M8"/>
<reference evidence="1" key="1">
    <citation type="submission" date="2018-05" db="EMBL/GenBank/DDBJ databases">
        <authorList>
            <person name="Lanie J.A."/>
            <person name="Ng W.-L."/>
            <person name="Kazmierczak K.M."/>
            <person name="Andrzejewski T.M."/>
            <person name="Davidsen T.M."/>
            <person name="Wayne K.J."/>
            <person name="Tettelin H."/>
            <person name="Glass J.I."/>
            <person name="Rusch D."/>
            <person name="Podicherti R."/>
            <person name="Tsui H.-C.T."/>
            <person name="Winkler M.E."/>
        </authorList>
    </citation>
    <scope>NUCLEOTIDE SEQUENCE</scope>
</reference>
<accession>A0A382F5M8</accession>
<dbReference type="Gene3D" id="2.20.110.10">
    <property type="entry name" value="Histone H3 K4-specific methyltransferase SET7/9 N-terminal domain"/>
    <property type="match status" value="1"/>
</dbReference>
<dbReference type="InterPro" id="IPR011652">
    <property type="entry name" value="MORN_2"/>
</dbReference>
<gene>
    <name evidence="1" type="ORF">METZ01_LOCUS211180</name>
</gene>
<evidence type="ECO:0000313" key="1">
    <source>
        <dbReference type="EMBL" id="SVB58326.1"/>
    </source>
</evidence>
<name>A0A382F5M8_9ZZZZ</name>
<feature type="non-terminal residue" evidence="1">
    <location>
        <position position="69"/>
    </location>
</feature>
<evidence type="ECO:0008006" key="2">
    <source>
        <dbReference type="Google" id="ProtNLM"/>
    </source>
</evidence>
<dbReference type="SUPFAM" id="SSF82185">
    <property type="entry name" value="Histone H3 K4-specific methyltransferase SET7/9 N-terminal domain"/>
    <property type="match status" value="1"/>
</dbReference>
<proteinExistence type="predicted"/>
<sequence length="69" mass="7756">MGWFGKKMNAYKGSKRDGLWELYHEDGALSWRGNFRAGVLHGPWAANYENGQLQQTGTYSGGELDGPYE</sequence>
<dbReference type="Pfam" id="PF07661">
    <property type="entry name" value="MORN_2"/>
    <property type="match status" value="2"/>
</dbReference>
<protein>
    <recommendedName>
        <fullName evidence="2">MORN repeat-containing protein</fullName>
    </recommendedName>
</protein>
<dbReference type="EMBL" id="UINC01048150">
    <property type="protein sequence ID" value="SVB58326.1"/>
    <property type="molecule type" value="Genomic_DNA"/>
</dbReference>
<organism evidence="1">
    <name type="scientific">marine metagenome</name>
    <dbReference type="NCBI Taxonomy" id="408172"/>
    <lineage>
        <taxon>unclassified sequences</taxon>
        <taxon>metagenomes</taxon>
        <taxon>ecological metagenomes</taxon>
    </lineage>
</organism>